<comment type="caution">
    <text evidence="3">The sequence shown here is derived from an EMBL/GenBank/DDBJ whole genome shotgun (WGS) entry which is preliminary data.</text>
</comment>
<dbReference type="GO" id="GO:0005975">
    <property type="term" value="P:carbohydrate metabolic process"/>
    <property type="evidence" value="ECO:0007669"/>
    <property type="project" value="InterPro"/>
</dbReference>
<evidence type="ECO:0000256" key="2">
    <source>
        <dbReference type="ARBA" id="ARBA00022679"/>
    </source>
</evidence>
<gene>
    <name evidence="3" type="ORF">GALL_181500</name>
</gene>
<dbReference type="GO" id="GO:0008107">
    <property type="term" value="F:galactoside 2-alpha-L-fucosyltransferase activity"/>
    <property type="evidence" value="ECO:0007669"/>
    <property type="project" value="InterPro"/>
</dbReference>
<dbReference type="Pfam" id="PF01531">
    <property type="entry name" value="Glyco_transf_11"/>
    <property type="match status" value="1"/>
</dbReference>
<dbReference type="AlphaFoldDB" id="A0A1J5RVG3"/>
<reference evidence="3" key="1">
    <citation type="submission" date="2016-10" db="EMBL/GenBank/DDBJ databases">
        <title>Sequence of Gallionella enrichment culture.</title>
        <authorList>
            <person name="Poehlein A."/>
            <person name="Muehling M."/>
            <person name="Daniel R."/>
        </authorList>
    </citation>
    <scope>NUCLEOTIDE SEQUENCE</scope>
</reference>
<dbReference type="EMBL" id="MLJW01000102">
    <property type="protein sequence ID" value="OIQ99753.1"/>
    <property type="molecule type" value="Genomic_DNA"/>
</dbReference>
<evidence type="ECO:0000313" key="3">
    <source>
        <dbReference type="EMBL" id="OIQ99753.1"/>
    </source>
</evidence>
<protein>
    <submittedName>
        <fullName evidence="3">Glycosyl transferase family 11</fullName>
    </submittedName>
</protein>
<proteinExistence type="predicted"/>
<name>A0A1J5RVG3_9ZZZZ</name>
<keyword evidence="1" id="KW-0328">Glycosyltransferase</keyword>
<dbReference type="CDD" id="cd11301">
    <property type="entry name" value="Fut1_Fut2_like"/>
    <property type="match status" value="1"/>
</dbReference>
<dbReference type="PANTHER" id="PTHR11927:SF9">
    <property type="entry name" value="L-FUCOSYLTRANSFERASE"/>
    <property type="match status" value="1"/>
</dbReference>
<sequence length="292" mass="33497">MIITNIIGGLGNQMFQYAAGRSLSLARGIEFHLDVSDFLGYGLHQGFELQRVFNCPIQTAPRNEVQAILGWQALPIMRRLLAKPALSMFRRRGFVVEPHFNYWQGINDVPADSYLTGYWQSEKYFSDAATQIRNDFTFKNPPSPRNAELAEQIGRGNAISLHVRRGDYVKNPKTTATHGLCSLEYYQSAIQYVTDRVERPSFYIFSDDPAWVRENMKIEHPSVYVDHNHGAESYNDMRLMSMCKHHIIANSSFSWWGAWLNPDPDKIVVAPRKWFANNNDVTDLFPSGWVTL</sequence>
<accession>A0A1J5RVG3</accession>
<dbReference type="GO" id="GO:0016020">
    <property type="term" value="C:membrane"/>
    <property type="evidence" value="ECO:0007669"/>
    <property type="project" value="InterPro"/>
</dbReference>
<keyword evidence="2 3" id="KW-0808">Transferase</keyword>
<dbReference type="Gene3D" id="3.40.50.11350">
    <property type="match status" value="1"/>
</dbReference>
<evidence type="ECO:0000256" key="1">
    <source>
        <dbReference type="ARBA" id="ARBA00022676"/>
    </source>
</evidence>
<dbReference type="InterPro" id="IPR002516">
    <property type="entry name" value="Glyco_trans_11"/>
</dbReference>
<dbReference type="PANTHER" id="PTHR11927">
    <property type="entry name" value="GALACTOSIDE 2-L-FUCOSYLTRANSFERASE"/>
    <property type="match status" value="1"/>
</dbReference>
<organism evidence="3">
    <name type="scientific">mine drainage metagenome</name>
    <dbReference type="NCBI Taxonomy" id="410659"/>
    <lineage>
        <taxon>unclassified sequences</taxon>
        <taxon>metagenomes</taxon>
        <taxon>ecological metagenomes</taxon>
    </lineage>
</organism>